<organism evidence="2 3">
    <name type="scientific">Lyophyllum shimeji</name>
    <name type="common">Hon-shimeji</name>
    <name type="synonym">Tricholoma shimeji</name>
    <dbReference type="NCBI Taxonomy" id="47721"/>
    <lineage>
        <taxon>Eukaryota</taxon>
        <taxon>Fungi</taxon>
        <taxon>Dikarya</taxon>
        <taxon>Basidiomycota</taxon>
        <taxon>Agaricomycotina</taxon>
        <taxon>Agaricomycetes</taxon>
        <taxon>Agaricomycetidae</taxon>
        <taxon>Agaricales</taxon>
        <taxon>Tricholomatineae</taxon>
        <taxon>Lyophyllaceae</taxon>
        <taxon>Lyophyllum</taxon>
    </lineage>
</organism>
<dbReference type="Proteomes" id="UP001063166">
    <property type="component" value="Unassembled WGS sequence"/>
</dbReference>
<protein>
    <recommendedName>
        <fullName evidence="4">F-box domain-containing protein</fullName>
    </recommendedName>
</protein>
<proteinExistence type="predicted"/>
<comment type="caution">
    <text evidence="2">The sequence shown here is derived from an EMBL/GenBank/DDBJ whole genome shotgun (WGS) entry which is preliminary data.</text>
</comment>
<evidence type="ECO:0008006" key="4">
    <source>
        <dbReference type="Google" id="ProtNLM"/>
    </source>
</evidence>
<name>A0A9P3PNH9_LYOSH</name>
<dbReference type="AlphaFoldDB" id="A0A9P3PNH9"/>
<dbReference type="OrthoDB" id="2745518at2759"/>
<accession>A0A9P3PNH9</accession>
<keyword evidence="3" id="KW-1185">Reference proteome</keyword>
<sequence>MRGLNSLPLDDDVIDRILIFLPDYRTLRATILSSKAFYGVFQNHPHSILRAVSYNVTGPALPQALRVIRYSAPEPDAPTDPSMTPSPRPWRESDPVSPIRDEECRQLQQNAAVVCALEDLFSSRHKDRTSQVSVLNSMESWRFHRAVYRAMLITKAFPIEGYPEELLDDEPDPDALQKERLKRKQLLMEFSSHELRELRSVTLFLMEVTTWAAVAGCSDYPLLESEDVVLALGPARILTAYRGRTLDPMADELTAVLADDVVPAILEGYISEPLNAIWEGRKEKPPPGDAEHWKSILDSISGEGYSCQRCNNVLGFDLWNETNWEYLRGVSNHLVPELLPMLAKGNLHRNRLVVQALSAEFRDLDFTYTKFLDEIHQIRTPEYSSWNKEDWLCAPCVTDIIRTHLHLWLLGRKREAGEQNSEDCWYGYNCNTQVHKVSHATRLNHLYTGSGYFTQPLREIWVERQTAPPPDHATHWSSILESVQRKHDTCQSCQLVEGLNLWNETSESYLLSPGLPYQTTLGLESLAGYSIILAPKLVLPRQATGHLSQSLVDGLALTQRLNDQLDQGWMCATCVRDIVQQHLHLWLLERKRESGQQILPEDCWYVGRSIQLAGTSNIRMGTDLTAGRNDVVCIMRPASTICARADALGKR</sequence>
<dbReference type="EMBL" id="BRPK01000005">
    <property type="protein sequence ID" value="GLB38536.1"/>
    <property type="molecule type" value="Genomic_DNA"/>
</dbReference>
<reference evidence="2" key="1">
    <citation type="submission" date="2022-07" db="EMBL/GenBank/DDBJ databases">
        <title>The genome of Lyophyllum shimeji provides insight into the initial evolution of ectomycorrhizal fungal genome.</title>
        <authorList>
            <person name="Kobayashi Y."/>
            <person name="Shibata T."/>
            <person name="Hirakawa H."/>
            <person name="Shigenobu S."/>
            <person name="Nishiyama T."/>
            <person name="Yamada A."/>
            <person name="Hasebe M."/>
            <person name="Kawaguchi M."/>
        </authorList>
    </citation>
    <scope>NUCLEOTIDE SEQUENCE</scope>
    <source>
        <strain evidence="2">AT787</strain>
    </source>
</reference>
<evidence type="ECO:0000256" key="1">
    <source>
        <dbReference type="SAM" id="MobiDB-lite"/>
    </source>
</evidence>
<feature type="region of interest" description="Disordered" evidence="1">
    <location>
        <begin position="72"/>
        <end position="97"/>
    </location>
</feature>
<evidence type="ECO:0000313" key="2">
    <source>
        <dbReference type="EMBL" id="GLB38536.1"/>
    </source>
</evidence>
<evidence type="ECO:0000313" key="3">
    <source>
        <dbReference type="Proteomes" id="UP001063166"/>
    </source>
</evidence>
<gene>
    <name evidence="2" type="ORF">LshimejAT787_0504010</name>
</gene>